<dbReference type="RefSeq" id="WP_246517714.1">
    <property type="nucleotide sequence ID" value="NZ_BAABIX010000013.1"/>
</dbReference>
<dbReference type="Proteomes" id="UP000578449">
    <property type="component" value="Unassembled WGS sequence"/>
</dbReference>
<reference evidence="1 2" key="1">
    <citation type="submission" date="2020-08" db="EMBL/GenBank/DDBJ databases">
        <title>Genomic Encyclopedia of Type Strains, Phase IV (KMG-IV): sequencing the most valuable type-strain genomes for metagenomic binning, comparative biology and taxonomic classification.</title>
        <authorList>
            <person name="Goeker M."/>
        </authorList>
    </citation>
    <scope>NUCLEOTIDE SEQUENCE [LARGE SCALE GENOMIC DNA]</scope>
    <source>
        <strain evidence="1 2">DSM 45615</strain>
    </source>
</reference>
<accession>A0A840NTL4</accession>
<keyword evidence="2" id="KW-1185">Reference proteome</keyword>
<sequence>MAGEGPEPPLLLIGAARWDDVMGPEHLDRLRRLRSLVAGGGRYDTTSTLLACFSGVGFSDELRACARQDRDVLLVGLADLYGGL</sequence>
<organism evidence="1 2">
    <name type="scientific">Thermocatellispora tengchongensis</name>
    <dbReference type="NCBI Taxonomy" id="1073253"/>
    <lineage>
        <taxon>Bacteria</taxon>
        <taxon>Bacillati</taxon>
        <taxon>Actinomycetota</taxon>
        <taxon>Actinomycetes</taxon>
        <taxon>Streptosporangiales</taxon>
        <taxon>Streptosporangiaceae</taxon>
        <taxon>Thermocatellispora</taxon>
    </lineage>
</organism>
<gene>
    <name evidence="1" type="ORF">HNP84_000606</name>
</gene>
<evidence type="ECO:0000313" key="1">
    <source>
        <dbReference type="EMBL" id="MBB5130918.1"/>
    </source>
</evidence>
<name>A0A840NTL4_9ACTN</name>
<proteinExistence type="predicted"/>
<dbReference type="AlphaFoldDB" id="A0A840NTL4"/>
<comment type="caution">
    <text evidence="1">The sequence shown here is derived from an EMBL/GenBank/DDBJ whole genome shotgun (WGS) entry which is preliminary data.</text>
</comment>
<evidence type="ECO:0000313" key="2">
    <source>
        <dbReference type="Proteomes" id="UP000578449"/>
    </source>
</evidence>
<protein>
    <submittedName>
        <fullName evidence="1">Uncharacterized protein</fullName>
    </submittedName>
</protein>
<dbReference type="EMBL" id="JACHGN010000001">
    <property type="protein sequence ID" value="MBB5130918.1"/>
    <property type="molecule type" value="Genomic_DNA"/>
</dbReference>